<dbReference type="PANTHER" id="PTHR48007:SF67">
    <property type="entry name" value="POLLEN RECEPTOR-LIKE KINASE 1"/>
    <property type="match status" value="1"/>
</dbReference>
<sequence length="647" mass="72296">MDHFLWLFVLTCLVGASWGESEAEILIQFKNSLSNYESALLNWNASASSPCTGDHPNWTGLRCSNGTILGLKLESMGLMGVIDIDTLTGLPLLRTLSFMNNSFDGPLPDVNKLTSLRALYLSYNFFSGEIREDGFANMNALQKVYLARNQFSGNIPKSLAEMPRLSQLSLEGNRFQGKIPDFHQKDLEMVNLANNLLEGRIPDSLSMMDSSFFAGNKDLCGKPLPQCKSSKKRTIIIIISVVGGTVVSLAAIAAVYYIRGGQTIKSQFKKGQEKNGSNTGAPQKDARSLCCEENHGKVLAGSKHYRAKLEKAKLHFFRNDREKFELQDLLRASAEVLGSGSFGSSYKAVLLDGRAMVVKRFRQMNNNIGKEEFHEHMGKLGMLYHPNLLTPVAFCYRREEKLLVSDYVPNCSLASHLHARRAPGQSGLDWPTRLKIIKGVAQGLAYLYRELPSLTVPHGHLKSSNVLLDNNFEPLLTDYGLVPLINKEHAQQFMVAYKSPEFTQYNRATRKTDVWSLGIMILELLTGKFPVNYLKQGKGGSGKADLATWVNSVVREEWTGEVFDKDMKATMNGEGEMLKLLKIGMCCCESNIERRWDLKQAVDKIQELKERDSDMEEYCSSYDSEGDGYGYSSRAISEDDFSFSVNA</sequence>
<dbReference type="SUPFAM" id="SSF52058">
    <property type="entry name" value="L domain-like"/>
    <property type="match status" value="1"/>
</dbReference>
<comment type="caution">
    <text evidence="13">The sequence shown here is derived from an EMBL/GenBank/DDBJ whole genome shotgun (WGS) entry which is preliminary data.</text>
</comment>
<dbReference type="PROSITE" id="PS50011">
    <property type="entry name" value="PROTEIN_KINASE_DOM"/>
    <property type="match status" value="1"/>
</dbReference>
<evidence type="ECO:0000256" key="1">
    <source>
        <dbReference type="ARBA" id="ARBA00004167"/>
    </source>
</evidence>
<evidence type="ECO:0000313" key="14">
    <source>
        <dbReference type="Proteomes" id="UP000187203"/>
    </source>
</evidence>
<dbReference type="Proteomes" id="UP000187203">
    <property type="component" value="Unassembled WGS sequence"/>
</dbReference>
<comment type="subcellular location">
    <subcellularLocation>
        <location evidence="1">Membrane</location>
        <topology evidence="1">Single-pass membrane protein</topology>
    </subcellularLocation>
</comment>
<dbReference type="PANTHER" id="PTHR48007">
    <property type="entry name" value="LEUCINE-RICH REPEAT RECEPTOR-LIKE PROTEIN KINASE PXC1"/>
    <property type="match status" value="1"/>
</dbReference>
<evidence type="ECO:0000256" key="3">
    <source>
        <dbReference type="ARBA" id="ARBA00022614"/>
    </source>
</evidence>
<dbReference type="Pfam" id="PF00069">
    <property type="entry name" value="Pkinase"/>
    <property type="match status" value="1"/>
</dbReference>
<keyword evidence="7 10" id="KW-1133">Transmembrane helix</keyword>
<evidence type="ECO:0000313" key="13">
    <source>
        <dbReference type="EMBL" id="OMO91084.1"/>
    </source>
</evidence>
<evidence type="ECO:0000256" key="10">
    <source>
        <dbReference type="SAM" id="Phobius"/>
    </source>
</evidence>
<dbReference type="Pfam" id="PF08263">
    <property type="entry name" value="LRRNT_2"/>
    <property type="match status" value="1"/>
</dbReference>
<dbReference type="OrthoDB" id="418615at2759"/>
<dbReference type="Gene3D" id="3.30.200.20">
    <property type="entry name" value="Phosphorylase Kinase, domain 1"/>
    <property type="match status" value="1"/>
</dbReference>
<dbReference type="GO" id="GO:0016020">
    <property type="term" value="C:membrane"/>
    <property type="evidence" value="ECO:0007669"/>
    <property type="project" value="UniProtKB-SubCell"/>
</dbReference>
<keyword evidence="8 10" id="KW-0472">Membrane</keyword>
<dbReference type="GO" id="GO:0004672">
    <property type="term" value="F:protein kinase activity"/>
    <property type="evidence" value="ECO:0007669"/>
    <property type="project" value="InterPro"/>
</dbReference>
<evidence type="ECO:0000256" key="2">
    <source>
        <dbReference type="ARBA" id="ARBA00022553"/>
    </source>
</evidence>
<dbReference type="InterPro" id="IPR032675">
    <property type="entry name" value="LRR_dom_sf"/>
</dbReference>
<organism evidence="13 14">
    <name type="scientific">Corchorus olitorius</name>
    <dbReference type="NCBI Taxonomy" id="93759"/>
    <lineage>
        <taxon>Eukaryota</taxon>
        <taxon>Viridiplantae</taxon>
        <taxon>Streptophyta</taxon>
        <taxon>Embryophyta</taxon>
        <taxon>Tracheophyta</taxon>
        <taxon>Spermatophyta</taxon>
        <taxon>Magnoliopsida</taxon>
        <taxon>eudicotyledons</taxon>
        <taxon>Gunneridae</taxon>
        <taxon>Pentapetalae</taxon>
        <taxon>rosids</taxon>
        <taxon>malvids</taxon>
        <taxon>Malvales</taxon>
        <taxon>Malvaceae</taxon>
        <taxon>Grewioideae</taxon>
        <taxon>Apeibeae</taxon>
        <taxon>Corchorus</taxon>
    </lineage>
</organism>
<dbReference type="InterPro" id="IPR046959">
    <property type="entry name" value="PRK1-6/SRF4-like"/>
</dbReference>
<evidence type="ECO:0000259" key="12">
    <source>
        <dbReference type="PROSITE" id="PS50011"/>
    </source>
</evidence>
<keyword evidence="9" id="KW-0675">Receptor</keyword>
<keyword evidence="3" id="KW-0433">Leucine-rich repeat</keyword>
<reference evidence="14" key="1">
    <citation type="submission" date="2013-09" db="EMBL/GenBank/DDBJ databases">
        <title>Corchorus olitorius genome sequencing.</title>
        <authorList>
            <person name="Alam M."/>
            <person name="Haque M.S."/>
            <person name="Islam M.S."/>
            <person name="Emdad E.M."/>
            <person name="Islam M.M."/>
            <person name="Ahmed B."/>
            <person name="Halim A."/>
            <person name="Hossen Q.M.M."/>
            <person name="Hossain M.Z."/>
            <person name="Ahmed R."/>
            <person name="Khan M.M."/>
            <person name="Islam R."/>
            <person name="Rashid M.M."/>
            <person name="Khan S.A."/>
            <person name="Rahman M.S."/>
            <person name="Alam M."/>
            <person name="Yahiya A.S."/>
            <person name="Khan M.S."/>
            <person name="Azam M.S."/>
            <person name="Haque T."/>
            <person name="Lashkar M.Z.H."/>
            <person name="Akhand A.I."/>
            <person name="Morshed G."/>
            <person name="Roy S."/>
            <person name="Uddin K.S."/>
            <person name="Rabeya T."/>
            <person name="Hossain A.S."/>
            <person name="Chowdhury A."/>
            <person name="Snigdha A.R."/>
            <person name="Mortoza M.S."/>
            <person name="Matin S.A."/>
            <person name="Hoque S.M.E."/>
            <person name="Islam M.K."/>
            <person name="Roy D.K."/>
            <person name="Haider R."/>
            <person name="Moosa M.M."/>
            <person name="Elias S.M."/>
            <person name="Hasan A.M."/>
            <person name="Jahan S."/>
            <person name="Shafiuddin M."/>
            <person name="Mahmood N."/>
            <person name="Shommy N.S."/>
        </authorList>
    </citation>
    <scope>NUCLEOTIDE SEQUENCE [LARGE SCALE GENOMIC DNA]</scope>
    <source>
        <strain evidence="14">cv. O-4</strain>
    </source>
</reference>
<keyword evidence="6" id="KW-0677">Repeat</keyword>
<dbReference type="InterPro" id="IPR001611">
    <property type="entry name" value="Leu-rich_rpt"/>
</dbReference>
<name>A0A1R3J8D6_9ROSI</name>
<keyword evidence="4 10" id="KW-0812">Transmembrane</keyword>
<dbReference type="InterPro" id="IPR013210">
    <property type="entry name" value="LRR_N_plant-typ"/>
</dbReference>
<evidence type="ECO:0000256" key="6">
    <source>
        <dbReference type="ARBA" id="ARBA00022737"/>
    </source>
</evidence>
<accession>A0A1R3J8D6</accession>
<keyword evidence="14" id="KW-1185">Reference proteome</keyword>
<dbReference type="Pfam" id="PF13855">
    <property type="entry name" value="LRR_8"/>
    <property type="match status" value="1"/>
</dbReference>
<dbReference type="InterPro" id="IPR011009">
    <property type="entry name" value="Kinase-like_dom_sf"/>
</dbReference>
<dbReference type="EMBL" id="AWUE01016484">
    <property type="protein sequence ID" value="OMO91084.1"/>
    <property type="molecule type" value="Genomic_DNA"/>
</dbReference>
<dbReference type="FunFam" id="1.10.510.10:FF:000480">
    <property type="entry name" value="Pollen receptor-like kinase 1"/>
    <property type="match status" value="1"/>
</dbReference>
<evidence type="ECO:0000256" key="8">
    <source>
        <dbReference type="ARBA" id="ARBA00023136"/>
    </source>
</evidence>
<feature type="chain" id="PRO_5011983355" description="Protein kinase domain-containing protein" evidence="11">
    <location>
        <begin position="20"/>
        <end position="647"/>
    </location>
</feature>
<dbReference type="Gene3D" id="1.10.510.10">
    <property type="entry name" value="Transferase(Phosphotransferase) domain 1"/>
    <property type="match status" value="1"/>
</dbReference>
<dbReference type="SUPFAM" id="SSF56112">
    <property type="entry name" value="Protein kinase-like (PK-like)"/>
    <property type="match status" value="1"/>
</dbReference>
<keyword evidence="5 11" id="KW-0732">Signal</keyword>
<feature type="transmembrane region" description="Helical" evidence="10">
    <location>
        <begin position="235"/>
        <end position="258"/>
    </location>
</feature>
<protein>
    <recommendedName>
        <fullName evidence="12">Protein kinase domain-containing protein</fullName>
    </recommendedName>
</protein>
<feature type="signal peptide" evidence="11">
    <location>
        <begin position="1"/>
        <end position="19"/>
    </location>
</feature>
<dbReference type="STRING" id="93759.A0A1R3J8D6"/>
<dbReference type="InterPro" id="IPR000719">
    <property type="entry name" value="Prot_kinase_dom"/>
</dbReference>
<evidence type="ECO:0000256" key="11">
    <source>
        <dbReference type="SAM" id="SignalP"/>
    </source>
</evidence>
<gene>
    <name evidence="13" type="ORF">COLO4_18650</name>
</gene>
<keyword evidence="2" id="KW-0597">Phosphoprotein</keyword>
<evidence type="ECO:0000256" key="4">
    <source>
        <dbReference type="ARBA" id="ARBA00022692"/>
    </source>
</evidence>
<evidence type="ECO:0000256" key="5">
    <source>
        <dbReference type="ARBA" id="ARBA00022729"/>
    </source>
</evidence>
<dbReference type="AlphaFoldDB" id="A0A1R3J8D6"/>
<dbReference type="GO" id="GO:0005524">
    <property type="term" value="F:ATP binding"/>
    <property type="evidence" value="ECO:0007669"/>
    <property type="project" value="InterPro"/>
</dbReference>
<proteinExistence type="predicted"/>
<dbReference type="Gene3D" id="3.80.10.10">
    <property type="entry name" value="Ribonuclease Inhibitor"/>
    <property type="match status" value="2"/>
</dbReference>
<feature type="domain" description="Protein kinase" evidence="12">
    <location>
        <begin position="331"/>
        <end position="608"/>
    </location>
</feature>
<evidence type="ECO:0000256" key="7">
    <source>
        <dbReference type="ARBA" id="ARBA00022989"/>
    </source>
</evidence>
<evidence type="ECO:0000256" key="9">
    <source>
        <dbReference type="ARBA" id="ARBA00023170"/>
    </source>
</evidence>